<dbReference type="EMBL" id="CM017327">
    <property type="protein sequence ID" value="KAE8098716.1"/>
    <property type="molecule type" value="Genomic_DNA"/>
</dbReference>
<evidence type="ECO:0000256" key="4">
    <source>
        <dbReference type="ARBA" id="ARBA00022801"/>
    </source>
</evidence>
<evidence type="ECO:0000256" key="7">
    <source>
        <dbReference type="ARBA" id="ARBA00033417"/>
    </source>
</evidence>
<protein>
    <recommendedName>
        <fullName evidence="3">glucan endo-1,3-beta-D-glucosidase</fullName>
        <ecNumber evidence="3">3.2.1.39</ecNumber>
    </recommendedName>
    <alternativeName>
        <fullName evidence="6">(1-&gt;3)-beta-glucan endohydrolase</fullName>
    </alternativeName>
    <alternativeName>
        <fullName evidence="7">Beta-1,3-endoglucanase</fullName>
    </alternativeName>
</protein>
<dbReference type="OrthoDB" id="941679at2759"/>
<dbReference type="SUPFAM" id="SSF51445">
    <property type="entry name" value="(Trans)glycosidases"/>
    <property type="match status" value="1"/>
</dbReference>
<evidence type="ECO:0000256" key="2">
    <source>
        <dbReference type="ARBA" id="ARBA00008773"/>
    </source>
</evidence>
<evidence type="ECO:0000256" key="5">
    <source>
        <dbReference type="ARBA" id="ARBA00023295"/>
    </source>
</evidence>
<dbReference type="Pfam" id="PF00332">
    <property type="entry name" value="Glyco_hydro_17"/>
    <property type="match status" value="1"/>
</dbReference>
<keyword evidence="11" id="KW-1185">Reference proteome</keyword>
<sequence length="321" mass="35792">MRGYMHAAAEIGVCYGMLGDNLPPPNEVIALFQQNNIQRMRLYGQNQAAQDALRGTNIELMLGVPDEELRYVASAQSNADDWIRNNVQNYENVNFKYIAVGNEIKPQGPYAQFLFPAMQNIQTAISNAGLANQIKVSTPTFGLALGESYPPSKGSFNSEYRQLLDPIISFLVNNNSPLLVNMYPYFSYIGDTTNIPLDYALFTSSTVLVQDDQLGYNNLFDAILDAYYSALEKAGGGSLEIVVSETGWPSDGGQATSMNNARTYNTNLATHVKRGTPKKPDKSVETYVFAMFDENQKDPEFEKHWGLFFPDKTPKYSIDFN</sequence>
<dbReference type="FunFam" id="3.20.20.80:FF:000010">
    <property type="entry name" value="glucan endo-1,3-beta-glucosidase, basic"/>
    <property type="match status" value="1"/>
</dbReference>
<comment type="catalytic activity">
    <reaction evidence="1">
        <text>Hydrolysis of (1-&gt;3)-beta-D-glucosidic linkages in (1-&gt;3)-beta-D-glucans.</text>
        <dbReference type="EC" id="3.2.1.39"/>
    </reaction>
</comment>
<evidence type="ECO:0000256" key="8">
    <source>
        <dbReference type="RuleBase" id="RU004335"/>
    </source>
</evidence>
<comment type="similarity">
    <text evidence="2 8">Belongs to the glycosyl hydrolase 17 family.</text>
</comment>
<proteinExistence type="inferred from homology"/>
<dbReference type="EC" id="3.2.1.39" evidence="3"/>
<name>A0A5N6RK61_9ROSI</name>
<dbReference type="GO" id="GO:0042973">
    <property type="term" value="F:glucan endo-1,3-beta-D-glucosidase activity"/>
    <property type="evidence" value="ECO:0007669"/>
    <property type="project" value="UniProtKB-EC"/>
</dbReference>
<keyword evidence="4 9" id="KW-0378">Hydrolase</keyword>
<dbReference type="PANTHER" id="PTHR32227">
    <property type="entry name" value="GLUCAN ENDO-1,3-BETA-GLUCOSIDASE BG1-RELATED-RELATED"/>
    <property type="match status" value="1"/>
</dbReference>
<evidence type="ECO:0000313" key="11">
    <source>
        <dbReference type="Proteomes" id="UP000327013"/>
    </source>
</evidence>
<dbReference type="Proteomes" id="UP000327013">
    <property type="component" value="Chromosome 7"/>
</dbReference>
<evidence type="ECO:0000256" key="9">
    <source>
        <dbReference type="RuleBase" id="RU004336"/>
    </source>
</evidence>
<evidence type="ECO:0000256" key="6">
    <source>
        <dbReference type="ARBA" id="ARBA00033335"/>
    </source>
</evidence>
<keyword evidence="5 9" id="KW-0326">Glycosidase</keyword>
<organism evidence="10 11">
    <name type="scientific">Carpinus fangiana</name>
    <dbReference type="NCBI Taxonomy" id="176857"/>
    <lineage>
        <taxon>Eukaryota</taxon>
        <taxon>Viridiplantae</taxon>
        <taxon>Streptophyta</taxon>
        <taxon>Embryophyta</taxon>
        <taxon>Tracheophyta</taxon>
        <taxon>Spermatophyta</taxon>
        <taxon>Magnoliopsida</taxon>
        <taxon>eudicotyledons</taxon>
        <taxon>Gunneridae</taxon>
        <taxon>Pentapetalae</taxon>
        <taxon>rosids</taxon>
        <taxon>fabids</taxon>
        <taxon>Fagales</taxon>
        <taxon>Betulaceae</taxon>
        <taxon>Carpinus</taxon>
    </lineage>
</organism>
<dbReference type="GO" id="GO:0005975">
    <property type="term" value="P:carbohydrate metabolic process"/>
    <property type="evidence" value="ECO:0007669"/>
    <property type="project" value="InterPro"/>
</dbReference>
<reference evidence="10 11" key="1">
    <citation type="submission" date="2019-06" db="EMBL/GenBank/DDBJ databases">
        <title>A chromosomal-level reference genome of Carpinus fangiana (Coryloideae, Betulaceae).</title>
        <authorList>
            <person name="Yang X."/>
            <person name="Wang Z."/>
            <person name="Zhang L."/>
            <person name="Hao G."/>
            <person name="Liu J."/>
            <person name="Yang Y."/>
        </authorList>
    </citation>
    <scope>NUCLEOTIDE SEQUENCE [LARGE SCALE GENOMIC DNA]</scope>
    <source>
        <strain evidence="10">Cfa_2016G</strain>
        <tissue evidence="10">Leaf</tissue>
    </source>
</reference>
<dbReference type="InterPro" id="IPR000490">
    <property type="entry name" value="Glyco_hydro_17"/>
</dbReference>
<dbReference type="AlphaFoldDB" id="A0A5N6RK61"/>
<dbReference type="InterPro" id="IPR017853">
    <property type="entry name" value="GH"/>
</dbReference>
<dbReference type="Gene3D" id="3.20.20.80">
    <property type="entry name" value="Glycosidases"/>
    <property type="match status" value="1"/>
</dbReference>
<dbReference type="InterPro" id="IPR044965">
    <property type="entry name" value="Glyco_hydro_17_plant"/>
</dbReference>
<accession>A0A5N6RK61</accession>
<evidence type="ECO:0000256" key="1">
    <source>
        <dbReference type="ARBA" id="ARBA00000382"/>
    </source>
</evidence>
<gene>
    <name evidence="10" type="ORF">FH972_016759</name>
</gene>
<evidence type="ECO:0000313" key="10">
    <source>
        <dbReference type="EMBL" id="KAE8098716.1"/>
    </source>
</evidence>
<evidence type="ECO:0000256" key="3">
    <source>
        <dbReference type="ARBA" id="ARBA00012780"/>
    </source>
</evidence>
<dbReference type="PROSITE" id="PS00587">
    <property type="entry name" value="GLYCOSYL_HYDROL_F17"/>
    <property type="match status" value="1"/>
</dbReference>